<dbReference type="Pfam" id="PF25183">
    <property type="entry name" value="OMP_b-brl_4"/>
    <property type="match status" value="2"/>
</dbReference>
<comment type="subcellular location">
    <subcellularLocation>
        <location evidence="1">Cell outer membrane</location>
        <topology evidence="1">Multi-pass membrane protein</topology>
    </subcellularLocation>
</comment>
<dbReference type="GO" id="GO:0009279">
    <property type="term" value="C:cell outer membrane"/>
    <property type="evidence" value="ECO:0007669"/>
    <property type="project" value="UniProtKB-SubCell"/>
</dbReference>
<feature type="signal peptide" evidence="7">
    <location>
        <begin position="1"/>
        <end position="25"/>
    </location>
</feature>
<dbReference type="SUPFAM" id="SSF49464">
    <property type="entry name" value="Carboxypeptidase regulatory domain-like"/>
    <property type="match status" value="1"/>
</dbReference>
<evidence type="ECO:0000256" key="5">
    <source>
        <dbReference type="ARBA" id="ARBA00023136"/>
    </source>
</evidence>
<dbReference type="InterPro" id="IPR057601">
    <property type="entry name" value="Oar-like_b-barrel"/>
</dbReference>
<evidence type="ECO:0000256" key="4">
    <source>
        <dbReference type="ARBA" id="ARBA00022692"/>
    </source>
</evidence>
<dbReference type="EMBL" id="MWQO01000036">
    <property type="protein sequence ID" value="THD09701.1"/>
    <property type="molecule type" value="Genomic_DNA"/>
</dbReference>
<dbReference type="InterPro" id="IPR008969">
    <property type="entry name" value="CarboxyPept-like_regulatory"/>
</dbReference>
<sequence length="1072" mass="116542">MNHRIRVKALPFAIASLLAFSSALAQNTSSSVTGQVVDAQGKPVAGATVTIVNVPSGTTRVLTTDAKGNYNAQGLRVGGPFDITVKKQGMETSEKGGIYLKLAETSTLDFTLGVQAKELGAVTVTATAMNSIFQPENRGLGTTVTQHQIDTLPGTGRGLQDYVRLDPMVNVTPGSNAISALGQNSRYNNISIDAVPTNDPFGLEAGGTPSLGSPISIDTISEVNVATNNYDVTNARNTGAQINAVTKSGTNQFHGDLYYVYLPSKWVGDDQSGNGFSGFNKQTTAGFTLGGPIVKDKLFFFVAYEDSKTTAPAPDVGIIGSGKGSIVPITQAQLDQITQIAQGYGLVTGSSALGAPNTDEKRYLAKFDWNINNNHRMSFRYDRDKSTLAVVGGSGGSRGTINLASANYSQLRDFRNYVINSYDDWSDTFSSEATVSYGSYARTPQLNGPLSPQVQVYVNGTSGPSVYMGTNYSYQANSLDTKTWTGFWAGTLFLNDHTVKFGVDYLRNDYNNLFLQYFAGAYQFNSIANFQAGNYSYYQLRQPTGGNLANASAIWSYENWGLFAQDVWQINDALNLQYGLRWDIPEVGTKPAYNAGFAQAFGMPNNNTINGHSVLEPRLSFNYTFDTALPTQLRGGIGLFMGATPAVWQSNPFTNNGINVVTYTAYNQATGGPLSSNPYNQPKPATNQPKQTIDLLANNFQQPTVMKTSLALDHELPWWGMVASAEISYVKDQNAIWYQNLNLGKPTAIGPDGRPIFFKLNSNGTLCTSSSCAMANANPAYSSVMYLGNSDLGSATYTTLRLQHPGGNDGFGWSLAWTHGRASSVNAGSSSVAYSNWRYNPAVNPNADVAYPANYNVRDRLSGYLSWSHKFFRDYRTSFGAYLNISSGTPYSWVYGGDGNGDSVYYNDLVYVPSGPGDVEFTSNTSAQLQQQFFNYIKSQPGLQQYAGRDVPRNSSYLPWTHQLDLRVSQEIPGLFKGNKGEVVLDIYNFLNMLDKKWGQLPALGYDPQTRTLANLAGIDPATGKYIYDLSSYTDANGNYTPQTFGLLDSVGSNKSDVLSRWSVQLTVRYKF</sequence>
<dbReference type="InterPro" id="IPR036942">
    <property type="entry name" value="Beta-barrel_TonB_sf"/>
</dbReference>
<evidence type="ECO:0000256" key="6">
    <source>
        <dbReference type="ARBA" id="ARBA00023237"/>
    </source>
</evidence>
<organism evidence="9 10">
    <name type="scientific">Metallibacterium scheffleri</name>
    <dbReference type="NCBI Taxonomy" id="993689"/>
    <lineage>
        <taxon>Bacteria</taxon>
        <taxon>Pseudomonadati</taxon>
        <taxon>Pseudomonadota</taxon>
        <taxon>Gammaproteobacteria</taxon>
        <taxon>Lysobacterales</taxon>
        <taxon>Rhodanobacteraceae</taxon>
        <taxon>Metallibacterium</taxon>
    </lineage>
</organism>
<keyword evidence="3" id="KW-1134">Transmembrane beta strand</keyword>
<keyword evidence="2" id="KW-0813">Transport</keyword>
<evidence type="ECO:0000313" key="10">
    <source>
        <dbReference type="Proteomes" id="UP000307749"/>
    </source>
</evidence>
<dbReference type="RefSeq" id="WP_081126662.1">
    <property type="nucleotide sequence ID" value="NZ_LDOS01000001.1"/>
</dbReference>
<keyword evidence="7" id="KW-0732">Signal</keyword>
<protein>
    <recommendedName>
        <fullName evidence="8">TonB-dependent transporter Oar-like beta-barrel domain-containing protein</fullName>
    </recommendedName>
</protein>
<evidence type="ECO:0000256" key="7">
    <source>
        <dbReference type="SAM" id="SignalP"/>
    </source>
</evidence>
<gene>
    <name evidence="9" type="ORF">B1806_10240</name>
</gene>
<dbReference type="Proteomes" id="UP000307749">
    <property type="component" value="Unassembled WGS sequence"/>
</dbReference>
<proteinExistence type="predicted"/>
<dbReference type="STRING" id="993689.GCA_002077135_01368"/>
<evidence type="ECO:0000256" key="2">
    <source>
        <dbReference type="ARBA" id="ARBA00022448"/>
    </source>
</evidence>
<keyword evidence="5" id="KW-0472">Membrane</keyword>
<reference evidence="9 10" key="1">
    <citation type="submission" date="2017-02" db="EMBL/GenBank/DDBJ databases">
        <title>Whole genome sequencing of Metallibacterium scheffleri DSM 24874 (T).</title>
        <authorList>
            <person name="Kumar S."/>
            <person name="Patil P."/>
            <person name="Patil P.B."/>
        </authorList>
    </citation>
    <scope>NUCLEOTIDE SEQUENCE [LARGE SCALE GENOMIC DNA]</scope>
    <source>
        <strain evidence="9 10">DSM 24874</strain>
    </source>
</reference>
<feature type="domain" description="TonB-dependent transporter Oar-like beta-barrel" evidence="8">
    <location>
        <begin position="245"/>
        <end position="311"/>
    </location>
</feature>
<keyword evidence="10" id="KW-1185">Reference proteome</keyword>
<dbReference type="GO" id="GO:0015344">
    <property type="term" value="F:siderophore uptake transmembrane transporter activity"/>
    <property type="evidence" value="ECO:0007669"/>
    <property type="project" value="TreeGrafter"/>
</dbReference>
<feature type="domain" description="TonB-dependent transporter Oar-like beta-barrel" evidence="8">
    <location>
        <begin position="355"/>
        <end position="993"/>
    </location>
</feature>
<dbReference type="SUPFAM" id="SSF56935">
    <property type="entry name" value="Porins"/>
    <property type="match status" value="1"/>
</dbReference>
<accession>A0A4V3UT93</accession>
<name>A0A4V3UT93_9GAMM</name>
<dbReference type="GO" id="GO:0044718">
    <property type="term" value="P:siderophore transmembrane transport"/>
    <property type="evidence" value="ECO:0007669"/>
    <property type="project" value="TreeGrafter"/>
</dbReference>
<evidence type="ECO:0000256" key="3">
    <source>
        <dbReference type="ARBA" id="ARBA00022452"/>
    </source>
</evidence>
<dbReference type="PANTHER" id="PTHR30069">
    <property type="entry name" value="TONB-DEPENDENT OUTER MEMBRANE RECEPTOR"/>
    <property type="match status" value="1"/>
</dbReference>
<dbReference type="OrthoDB" id="9768147at2"/>
<keyword evidence="4" id="KW-0812">Transmembrane</keyword>
<dbReference type="Pfam" id="PF13620">
    <property type="entry name" value="CarboxypepD_reg"/>
    <property type="match status" value="1"/>
</dbReference>
<evidence type="ECO:0000259" key="8">
    <source>
        <dbReference type="Pfam" id="PF25183"/>
    </source>
</evidence>
<feature type="chain" id="PRO_5020393848" description="TonB-dependent transporter Oar-like beta-barrel domain-containing protein" evidence="7">
    <location>
        <begin position="26"/>
        <end position="1072"/>
    </location>
</feature>
<dbReference type="PANTHER" id="PTHR30069:SF46">
    <property type="entry name" value="OAR PROTEIN"/>
    <property type="match status" value="1"/>
</dbReference>
<comment type="caution">
    <text evidence="9">The sequence shown here is derived from an EMBL/GenBank/DDBJ whole genome shotgun (WGS) entry which is preliminary data.</text>
</comment>
<dbReference type="InterPro" id="IPR039426">
    <property type="entry name" value="TonB-dep_rcpt-like"/>
</dbReference>
<keyword evidence="6" id="KW-0998">Cell outer membrane</keyword>
<evidence type="ECO:0000256" key="1">
    <source>
        <dbReference type="ARBA" id="ARBA00004571"/>
    </source>
</evidence>
<dbReference type="Gene3D" id="2.60.40.1120">
    <property type="entry name" value="Carboxypeptidase-like, regulatory domain"/>
    <property type="match status" value="1"/>
</dbReference>
<evidence type="ECO:0000313" key="9">
    <source>
        <dbReference type="EMBL" id="THD09701.1"/>
    </source>
</evidence>
<dbReference type="AlphaFoldDB" id="A0A4V3UT93"/>
<dbReference type="Gene3D" id="2.40.170.20">
    <property type="entry name" value="TonB-dependent receptor, beta-barrel domain"/>
    <property type="match status" value="1"/>
</dbReference>